<gene>
    <name evidence="1" type="primary">Vigan.UMG038200</name>
    <name evidence="1" type="ORF">VIGAN_UM038200</name>
</gene>
<dbReference type="AlphaFoldDB" id="A0A0S3TDY6"/>
<protein>
    <submittedName>
        <fullName evidence="1">Uncharacterized protein</fullName>
    </submittedName>
</protein>
<dbReference type="EMBL" id="AP015125">
    <property type="protein sequence ID" value="BAU03197.1"/>
    <property type="molecule type" value="Genomic_DNA"/>
</dbReference>
<name>A0A0S3TDY6_PHAAN</name>
<organism evidence="1">
    <name type="scientific">Vigna angularis var. angularis</name>
    <dbReference type="NCBI Taxonomy" id="157739"/>
    <lineage>
        <taxon>Eukaryota</taxon>
        <taxon>Viridiplantae</taxon>
        <taxon>Streptophyta</taxon>
        <taxon>Embryophyta</taxon>
        <taxon>Tracheophyta</taxon>
        <taxon>Spermatophyta</taxon>
        <taxon>Magnoliopsida</taxon>
        <taxon>eudicotyledons</taxon>
        <taxon>Gunneridae</taxon>
        <taxon>Pentapetalae</taxon>
        <taxon>rosids</taxon>
        <taxon>fabids</taxon>
        <taxon>Fabales</taxon>
        <taxon>Fabaceae</taxon>
        <taxon>Papilionoideae</taxon>
        <taxon>50 kb inversion clade</taxon>
        <taxon>NPAAA clade</taxon>
        <taxon>indigoferoid/millettioid clade</taxon>
        <taxon>Phaseoleae</taxon>
        <taxon>Vigna</taxon>
    </lineage>
</organism>
<proteinExistence type="predicted"/>
<accession>A0A0S3TDY6</accession>
<reference evidence="1" key="1">
    <citation type="journal article" date="2015" name="Sci. Rep.">
        <title>The power of single molecule real-time sequencing technology in the de novo assembly of a eukaryotic genome.</title>
        <authorList>
            <person name="Sakai H."/>
            <person name="Naito K."/>
            <person name="Ogiso-Tanaka E."/>
            <person name="Takahashi Y."/>
            <person name="Iseki K."/>
            <person name="Muto C."/>
            <person name="Satou K."/>
            <person name="Teruya K."/>
            <person name="Shiroma A."/>
            <person name="Shimoji M."/>
            <person name="Hirano T."/>
            <person name="Itoh T."/>
            <person name="Kaga A."/>
            <person name="Tomooka N."/>
        </authorList>
    </citation>
    <scope>NUCLEOTIDE SEQUENCE</scope>
</reference>
<evidence type="ECO:0000313" key="1">
    <source>
        <dbReference type="EMBL" id="BAU03197.1"/>
    </source>
</evidence>
<sequence>MCSGGPLLSSNLLSDVLKWCRIHVTILLMLQHPLLFSVVLNRVCLHFMCHAVQPSCCNVLMELLDRVDGAASSHHRFFSSSMDLFHLVSFHSCKVVFKCRIHVQPMCFLDVVIFLSSSKNSYWLWTWNVNWPALELDYPELKLLVGP</sequence>